<keyword evidence="3" id="KW-1185">Reference proteome</keyword>
<protein>
    <submittedName>
        <fullName evidence="2">Uncharacterized protein</fullName>
    </submittedName>
</protein>
<dbReference type="Proteomes" id="UP000298030">
    <property type="component" value="Unassembled WGS sequence"/>
</dbReference>
<reference evidence="2 3" key="1">
    <citation type="journal article" date="2019" name="Nat. Ecol. Evol.">
        <title>Megaphylogeny resolves global patterns of mushroom evolution.</title>
        <authorList>
            <person name="Varga T."/>
            <person name="Krizsan K."/>
            <person name="Foldi C."/>
            <person name="Dima B."/>
            <person name="Sanchez-Garcia M."/>
            <person name="Sanchez-Ramirez S."/>
            <person name="Szollosi G.J."/>
            <person name="Szarkandi J.G."/>
            <person name="Papp V."/>
            <person name="Albert L."/>
            <person name="Andreopoulos W."/>
            <person name="Angelini C."/>
            <person name="Antonin V."/>
            <person name="Barry K.W."/>
            <person name="Bougher N.L."/>
            <person name="Buchanan P."/>
            <person name="Buyck B."/>
            <person name="Bense V."/>
            <person name="Catcheside P."/>
            <person name="Chovatia M."/>
            <person name="Cooper J."/>
            <person name="Damon W."/>
            <person name="Desjardin D."/>
            <person name="Finy P."/>
            <person name="Geml J."/>
            <person name="Haridas S."/>
            <person name="Hughes K."/>
            <person name="Justo A."/>
            <person name="Karasinski D."/>
            <person name="Kautmanova I."/>
            <person name="Kiss B."/>
            <person name="Kocsube S."/>
            <person name="Kotiranta H."/>
            <person name="LaButti K.M."/>
            <person name="Lechner B.E."/>
            <person name="Liimatainen K."/>
            <person name="Lipzen A."/>
            <person name="Lukacs Z."/>
            <person name="Mihaltcheva S."/>
            <person name="Morgado L.N."/>
            <person name="Niskanen T."/>
            <person name="Noordeloos M.E."/>
            <person name="Ohm R.A."/>
            <person name="Ortiz-Santana B."/>
            <person name="Ovrebo C."/>
            <person name="Racz N."/>
            <person name="Riley R."/>
            <person name="Savchenko A."/>
            <person name="Shiryaev A."/>
            <person name="Soop K."/>
            <person name="Spirin V."/>
            <person name="Szebenyi C."/>
            <person name="Tomsovsky M."/>
            <person name="Tulloss R.E."/>
            <person name="Uehling J."/>
            <person name="Grigoriev I.V."/>
            <person name="Vagvolgyi C."/>
            <person name="Papp T."/>
            <person name="Martin F.M."/>
            <person name="Miettinen O."/>
            <person name="Hibbett D.S."/>
            <person name="Nagy L.G."/>
        </authorList>
    </citation>
    <scope>NUCLEOTIDE SEQUENCE [LARGE SCALE GENOMIC DNA]</scope>
    <source>
        <strain evidence="2 3">FP101781</strain>
    </source>
</reference>
<sequence>MGVRPTFVNPIHDHRLDASLNQPAFRFVKSIAQELPNAPDSPSNPRPARAATGILIYGCCVSAEKVLLFPTRMRPHHFTRPLSGPPSSTNGVRPPPIPPLRASFLPNVLAISGLPVERSD</sequence>
<organism evidence="2 3">
    <name type="scientific">Coprinellus micaceus</name>
    <name type="common">Glistening ink-cap mushroom</name>
    <name type="synonym">Coprinus micaceus</name>
    <dbReference type="NCBI Taxonomy" id="71717"/>
    <lineage>
        <taxon>Eukaryota</taxon>
        <taxon>Fungi</taxon>
        <taxon>Dikarya</taxon>
        <taxon>Basidiomycota</taxon>
        <taxon>Agaricomycotina</taxon>
        <taxon>Agaricomycetes</taxon>
        <taxon>Agaricomycetidae</taxon>
        <taxon>Agaricales</taxon>
        <taxon>Agaricineae</taxon>
        <taxon>Psathyrellaceae</taxon>
        <taxon>Coprinellus</taxon>
    </lineage>
</organism>
<evidence type="ECO:0000313" key="3">
    <source>
        <dbReference type="Proteomes" id="UP000298030"/>
    </source>
</evidence>
<evidence type="ECO:0000313" key="2">
    <source>
        <dbReference type="EMBL" id="TEB22654.1"/>
    </source>
</evidence>
<accession>A0A4Y7SM16</accession>
<name>A0A4Y7SM16_COPMI</name>
<gene>
    <name evidence="2" type="ORF">FA13DRAFT_1740721</name>
</gene>
<dbReference type="AlphaFoldDB" id="A0A4Y7SM16"/>
<feature type="region of interest" description="Disordered" evidence="1">
    <location>
        <begin position="77"/>
        <end position="99"/>
    </location>
</feature>
<dbReference type="EMBL" id="QPFP01000087">
    <property type="protein sequence ID" value="TEB22654.1"/>
    <property type="molecule type" value="Genomic_DNA"/>
</dbReference>
<proteinExistence type="predicted"/>
<evidence type="ECO:0000256" key="1">
    <source>
        <dbReference type="SAM" id="MobiDB-lite"/>
    </source>
</evidence>
<comment type="caution">
    <text evidence="2">The sequence shown here is derived from an EMBL/GenBank/DDBJ whole genome shotgun (WGS) entry which is preliminary data.</text>
</comment>